<reference evidence="2 3" key="1">
    <citation type="submission" date="2019-03" db="EMBL/GenBank/DDBJ databases">
        <title>Genomic Encyclopedia of Type Strains, Phase III (KMG-III): the genomes of soil and plant-associated and newly described type strains.</title>
        <authorList>
            <person name="Whitman W."/>
        </authorList>
    </citation>
    <scope>NUCLEOTIDE SEQUENCE [LARGE SCALE GENOMIC DNA]</scope>
    <source>
        <strain evidence="2 3">LMG 29544</strain>
    </source>
</reference>
<keyword evidence="1" id="KW-0812">Transmembrane</keyword>
<protein>
    <submittedName>
        <fullName evidence="2">Uncharacterized protein DUF748</fullName>
    </submittedName>
</protein>
<dbReference type="RefSeq" id="WP_134196492.1">
    <property type="nucleotide sequence ID" value="NZ_JBHLUW010000052.1"/>
</dbReference>
<dbReference type="AlphaFoldDB" id="A0A4R8LBA0"/>
<dbReference type="Pfam" id="PF05359">
    <property type="entry name" value="DUF748"/>
    <property type="match status" value="1"/>
</dbReference>
<evidence type="ECO:0000313" key="3">
    <source>
        <dbReference type="Proteomes" id="UP000295509"/>
    </source>
</evidence>
<evidence type="ECO:0000313" key="2">
    <source>
        <dbReference type="EMBL" id="TDY40206.1"/>
    </source>
</evidence>
<proteinExistence type="predicted"/>
<evidence type="ECO:0000256" key="1">
    <source>
        <dbReference type="SAM" id="Phobius"/>
    </source>
</evidence>
<accession>A0A4R8LBA0</accession>
<keyword evidence="1" id="KW-0472">Membrane</keyword>
<dbReference type="EMBL" id="SORE01000027">
    <property type="protein sequence ID" value="TDY40206.1"/>
    <property type="molecule type" value="Genomic_DNA"/>
</dbReference>
<sequence length="376" mass="40371">MTMSVGKRVAVGVVAIVVVLAIVALAGLHFVQREVRERVIAALGPLGSAEQIDVGFTSIRLTNVRLIAPKGWPTSDTLRAAQITLVPDLHDTLTRRRVHMREVVVSDFTLTALRTPNGTIELLPNLKQSVSRSSPAASAPGAPPPLPAEKLIDHIRFERGAFDFYDQMVSQPPYKVSVTDANATVDHIHLPDLNEPTSVSVAGSIKGPEHTGKVAFGGWMKIANKDSQLSTTLRGVDIVMLDPYLLKKAGARARVTGGTLDLNVESTVRDYHLHAPGTMTLHHLQLAESDNPLDTFLSIPTRAAVAALKNRGDEITLHFVLDGNLRDPKFKLNESLMTELRANFAKALGVSAEGVAKGAGETVKGLGNALKNLLGQ</sequence>
<name>A0A4R8LBA0_9BURK</name>
<feature type="transmembrane region" description="Helical" evidence="1">
    <location>
        <begin position="9"/>
        <end position="31"/>
    </location>
</feature>
<comment type="caution">
    <text evidence="2">The sequence shown here is derived from an EMBL/GenBank/DDBJ whole genome shotgun (WGS) entry which is preliminary data.</text>
</comment>
<dbReference type="Proteomes" id="UP000295509">
    <property type="component" value="Unassembled WGS sequence"/>
</dbReference>
<keyword evidence="3" id="KW-1185">Reference proteome</keyword>
<organism evidence="2 3">
    <name type="scientific">Paraburkholderia rhizosphaerae</name>
    <dbReference type="NCBI Taxonomy" id="480658"/>
    <lineage>
        <taxon>Bacteria</taxon>
        <taxon>Pseudomonadati</taxon>
        <taxon>Pseudomonadota</taxon>
        <taxon>Betaproteobacteria</taxon>
        <taxon>Burkholderiales</taxon>
        <taxon>Burkholderiaceae</taxon>
        <taxon>Paraburkholderia</taxon>
    </lineage>
</organism>
<dbReference type="OrthoDB" id="8560134at2"/>
<dbReference type="InterPro" id="IPR008023">
    <property type="entry name" value="DUF748"/>
</dbReference>
<keyword evidence="1" id="KW-1133">Transmembrane helix</keyword>
<gene>
    <name evidence="2" type="ORF">BX592_12788</name>
</gene>